<organism evidence="1">
    <name type="scientific">Lepeophtheirus salmonis</name>
    <name type="common">Salmon louse</name>
    <name type="synonym">Caligus salmonis</name>
    <dbReference type="NCBI Taxonomy" id="72036"/>
    <lineage>
        <taxon>Eukaryota</taxon>
        <taxon>Metazoa</taxon>
        <taxon>Ecdysozoa</taxon>
        <taxon>Arthropoda</taxon>
        <taxon>Crustacea</taxon>
        <taxon>Multicrustacea</taxon>
        <taxon>Hexanauplia</taxon>
        <taxon>Copepoda</taxon>
        <taxon>Siphonostomatoida</taxon>
        <taxon>Caligidae</taxon>
        <taxon>Lepeophtheirus</taxon>
    </lineage>
</organism>
<sequence>MGLQLTFLLKNHYIYHATVSKATNTDLKMKSYRFYEKHIFADKMKAAQAAHRRKLLNDLKSHGNQIIFFWMRNNGLTVDPTKSRTTVGWTQRELMSSTS</sequence>
<proteinExistence type="predicted"/>
<protein>
    <submittedName>
        <fullName evidence="1">Uncharacterized protein</fullName>
    </submittedName>
</protein>
<name>A0A0K2U082_LEPSM</name>
<accession>A0A0K2U082</accession>
<evidence type="ECO:0000313" key="1">
    <source>
        <dbReference type="EMBL" id="CDW31689.1"/>
    </source>
</evidence>
<dbReference type="EMBL" id="HACA01014328">
    <property type="protein sequence ID" value="CDW31689.1"/>
    <property type="molecule type" value="Transcribed_RNA"/>
</dbReference>
<dbReference type="AlphaFoldDB" id="A0A0K2U082"/>
<reference evidence="1" key="1">
    <citation type="submission" date="2014-05" db="EMBL/GenBank/DDBJ databases">
        <authorList>
            <person name="Chronopoulou M."/>
        </authorList>
    </citation>
    <scope>NUCLEOTIDE SEQUENCE</scope>
    <source>
        <tissue evidence="1">Whole organism</tissue>
    </source>
</reference>